<sequence>MLPIAASSKVTLEHLAATCSLRSRTFSTTRIGSLAATGHQCTTRATHEPKTNPSPTKHSPPQSQSQSNKTHYLITLHRSPANLPENVAQTCEALGLPRRLSSSIVPITQVSSGQVLAIKELVGVRAITLDQVLSSQWTQRKGAGNQGSGLRSNGNPRGVIRVGSERARGDERGYKIVE</sequence>
<feature type="compositionally biased region" description="Basic and acidic residues" evidence="2">
    <location>
        <begin position="163"/>
        <end position="178"/>
    </location>
</feature>
<comment type="similarity">
    <text evidence="1">Belongs to the universal ribosomal protein uL30 family.</text>
</comment>
<protein>
    <submittedName>
        <fullName evidence="4">BQ5605_C009g05757 protein</fullName>
    </submittedName>
</protein>
<evidence type="ECO:0000256" key="2">
    <source>
        <dbReference type="SAM" id="MobiDB-lite"/>
    </source>
</evidence>
<evidence type="ECO:0000313" key="5">
    <source>
        <dbReference type="Proteomes" id="UP000249464"/>
    </source>
</evidence>
<evidence type="ECO:0000256" key="1">
    <source>
        <dbReference type="ARBA" id="ARBA00007594"/>
    </source>
</evidence>
<evidence type="ECO:0000259" key="3">
    <source>
        <dbReference type="Pfam" id="PF00327"/>
    </source>
</evidence>
<dbReference type="InterPro" id="IPR036919">
    <property type="entry name" value="Ribo_uL30_ferredoxin-like_sf"/>
</dbReference>
<feature type="region of interest" description="Disordered" evidence="2">
    <location>
        <begin position="37"/>
        <end position="69"/>
    </location>
</feature>
<gene>
    <name evidence="4" type="primary">BQ5605_C009g05757</name>
    <name evidence="4" type="ORF">BQ5605_C009G05757</name>
</gene>
<evidence type="ECO:0000313" key="4">
    <source>
        <dbReference type="EMBL" id="SGY85452.1"/>
    </source>
</evidence>
<organism evidence="4 5">
    <name type="scientific">Microbotryum silenes-dioicae</name>
    <dbReference type="NCBI Taxonomy" id="796604"/>
    <lineage>
        <taxon>Eukaryota</taxon>
        <taxon>Fungi</taxon>
        <taxon>Dikarya</taxon>
        <taxon>Basidiomycota</taxon>
        <taxon>Pucciniomycotina</taxon>
        <taxon>Microbotryomycetes</taxon>
        <taxon>Microbotryales</taxon>
        <taxon>Microbotryaceae</taxon>
        <taxon>Microbotryum</taxon>
    </lineage>
</organism>
<proteinExistence type="inferred from homology"/>
<accession>A0A2X0MDU0</accession>
<name>A0A2X0MDU0_9BASI</name>
<dbReference type="AlphaFoldDB" id="A0A2X0MDU0"/>
<dbReference type="SUPFAM" id="SSF55129">
    <property type="entry name" value="Ribosomal protein L30p/L7e"/>
    <property type="match status" value="1"/>
</dbReference>
<dbReference type="InterPro" id="IPR016082">
    <property type="entry name" value="Ribosomal_uL30_ferredoxin-like"/>
</dbReference>
<dbReference type="Proteomes" id="UP000249464">
    <property type="component" value="Unassembled WGS sequence"/>
</dbReference>
<feature type="region of interest" description="Disordered" evidence="2">
    <location>
        <begin position="138"/>
        <end position="178"/>
    </location>
</feature>
<keyword evidence="5" id="KW-1185">Reference proteome</keyword>
<dbReference type="Gene3D" id="3.30.1390.20">
    <property type="entry name" value="Ribosomal protein L30, ferredoxin-like fold domain"/>
    <property type="match status" value="1"/>
</dbReference>
<dbReference type="STRING" id="796604.A0A2X0MDU0"/>
<feature type="compositionally biased region" description="Polar residues" evidence="2">
    <location>
        <begin position="51"/>
        <end position="69"/>
    </location>
</feature>
<reference evidence="4 5" key="1">
    <citation type="submission" date="2016-11" db="EMBL/GenBank/DDBJ databases">
        <authorList>
            <person name="Jaros S."/>
            <person name="Januszkiewicz K."/>
            <person name="Wedrychowicz H."/>
        </authorList>
    </citation>
    <scope>NUCLEOTIDE SEQUENCE [LARGE SCALE GENOMIC DNA]</scope>
</reference>
<dbReference type="EMBL" id="FQNC01000049">
    <property type="protein sequence ID" value="SGY85452.1"/>
    <property type="molecule type" value="Genomic_DNA"/>
</dbReference>
<dbReference type="Pfam" id="PF00327">
    <property type="entry name" value="Ribosomal_L30"/>
    <property type="match status" value="1"/>
</dbReference>
<feature type="domain" description="Large ribosomal subunit protein uL30-like ferredoxin-like fold" evidence="3">
    <location>
        <begin position="72"/>
        <end position="122"/>
    </location>
</feature>